<proteinExistence type="predicted"/>
<organism evidence="1 2">
    <name type="scientific">Cereibacter changlensis</name>
    <dbReference type="NCBI Taxonomy" id="402884"/>
    <lineage>
        <taxon>Bacteria</taxon>
        <taxon>Pseudomonadati</taxon>
        <taxon>Pseudomonadota</taxon>
        <taxon>Alphaproteobacteria</taxon>
        <taxon>Rhodobacterales</taxon>
        <taxon>Paracoccaceae</taxon>
        <taxon>Cereibacter</taxon>
    </lineage>
</organism>
<dbReference type="Proteomes" id="UP000306340">
    <property type="component" value="Unassembled WGS sequence"/>
</dbReference>
<dbReference type="AlphaFoldDB" id="A0A4U0Z175"/>
<reference evidence="1 2" key="1">
    <citation type="submission" date="2019-04" db="EMBL/GenBank/DDBJ databases">
        <title>Crypto-aerobic microbial life in anoxic (sulfidic) marine sediments.</title>
        <authorList>
            <person name="Bhattacharya S."/>
            <person name="Roy C."/>
            <person name="Mondal N."/>
            <person name="Sarkar J."/>
            <person name="Mandal S."/>
            <person name="Rameez M.J."/>
            <person name="Ghosh W."/>
        </authorList>
    </citation>
    <scope>NUCLEOTIDE SEQUENCE [LARGE SCALE GENOMIC DNA]</scope>
    <source>
        <strain evidence="1 2">SBBC</strain>
    </source>
</reference>
<gene>
    <name evidence="1" type="ORF">FAZ78_08045</name>
</gene>
<protein>
    <submittedName>
        <fullName evidence="1">Uncharacterized protein</fullName>
    </submittedName>
</protein>
<comment type="caution">
    <text evidence="1">The sequence shown here is derived from an EMBL/GenBank/DDBJ whole genome shotgun (WGS) entry which is preliminary data.</text>
</comment>
<sequence>MPADPILAEGHIRFIEARFPAVVASQLDITRRLTDHLWKLREAQERRLAEAAAPLRQEDAAQQPAVGIRRAKGADAEGAKDDDLFLPSADRVLARIASTISLSAADRSKIDRRASGCSIGAKWLPG</sequence>
<dbReference type="RefSeq" id="WP_136792082.1">
    <property type="nucleotide sequence ID" value="NZ_SWAU01000059.1"/>
</dbReference>
<dbReference type="EMBL" id="SWAU01000059">
    <property type="protein sequence ID" value="TKA97059.1"/>
    <property type="molecule type" value="Genomic_DNA"/>
</dbReference>
<accession>A0A4U0Z175</accession>
<name>A0A4U0Z175_9RHOB</name>
<evidence type="ECO:0000313" key="2">
    <source>
        <dbReference type="Proteomes" id="UP000306340"/>
    </source>
</evidence>
<evidence type="ECO:0000313" key="1">
    <source>
        <dbReference type="EMBL" id="TKA97059.1"/>
    </source>
</evidence>